<dbReference type="InterPro" id="IPR002110">
    <property type="entry name" value="Ankyrin_rpt"/>
</dbReference>
<organism evidence="2 3">
    <name type="scientific">Gonapodya prolifera (strain JEL478)</name>
    <name type="common">Monoblepharis prolifera</name>
    <dbReference type="NCBI Taxonomy" id="1344416"/>
    <lineage>
        <taxon>Eukaryota</taxon>
        <taxon>Fungi</taxon>
        <taxon>Fungi incertae sedis</taxon>
        <taxon>Chytridiomycota</taxon>
        <taxon>Chytridiomycota incertae sedis</taxon>
        <taxon>Monoblepharidomycetes</taxon>
        <taxon>Monoblepharidales</taxon>
        <taxon>Gonapodyaceae</taxon>
        <taxon>Gonapodya</taxon>
    </lineage>
</organism>
<evidence type="ECO:0000313" key="2">
    <source>
        <dbReference type="EMBL" id="KXS10821.1"/>
    </source>
</evidence>
<feature type="repeat" description="ANK" evidence="1">
    <location>
        <begin position="89"/>
        <end position="121"/>
    </location>
</feature>
<dbReference type="Gene3D" id="1.25.40.20">
    <property type="entry name" value="Ankyrin repeat-containing domain"/>
    <property type="match status" value="1"/>
</dbReference>
<name>A0A139A250_GONPJ</name>
<protein>
    <submittedName>
        <fullName evidence="2">Uncharacterized protein</fullName>
    </submittedName>
</protein>
<dbReference type="SUPFAM" id="SSF48403">
    <property type="entry name" value="Ankyrin repeat"/>
    <property type="match status" value="1"/>
</dbReference>
<proteinExistence type="predicted"/>
<sequence length="170" mass="18218">MQPMLPPMHHGQTVVAQNAQAATAQAAVAAQIPARTTPARQANPRRAIPAVGPDVARNFTVPSTIAKILRTPARNPANCLSDRKRALWCSRVPLGAAAAAGRIDVMKVLLAHGANTHLGPDCLPEAALRGAIANNHIHVVEFPDGSRGRCPSRRDRVLQRRLRGHMREGI</sequence>
<dbReference type="AlphaFoldDB" id="A0A139A250"/>
<keyword evidence="3" id="KW-1185">Reference proteome</keyword>
<dbReference type="OrthoDB" id="5948321at2759"/>
<dbReference type="InterPro" id="IPR036770">
    <property type="entry name" value="Ankyrin_rpt-contain_sf"/>
</dbReference>
<dbReference type="EMBL" id="KQ965814">
    <property type="protein sequence ID" value="KXS10821.1"/>
    <property type="molecule type" value="Genomic_DNA"/>
</dbReference>
<dbReference type="PROSITE" id="PS50088">
    <property type="entry name" value="ANK_REPEAT"/>
    <property type="match status" value="1"/>
</dbReference>
<reference evidence="2 3" key="1">
    <citation type="journal article" date="2015" name="Genome Biol. Evol.">
        <title>Phylogenomic analyses indicate that early fungi evolved digesting cell walls of algal ancestors of land plants.</title>
        <authorList>
            <person name="Chang Y."/>
            <person name="Wang S."/>
            <person name="Sekimoto S."/>
            <person name="Aerts A.L."/>
            <person name="Choi C."/>
            <person name="Clum A."/>
            <person name="LaButti K.M."/>
            <person name="Lindquist E.A."/>
            <person name="Yee Ngan C."/>
            <person name="Ohm R.A."/>
            <person name="Salamov A.A."/>
            <person name="Grigoriev I.V."/>
            <person name="Spatafora J.W."/>
            <person name="Berbee M.L."/>
        </authorList>
    </citation>
    <scope>NUCLEOTIDE SEQUENCE [LARGE SCALE GENOMIC DNA]</scope>
    <source>
        <strain evidence="2 3">JEL478</strain>
    </source>
</reference>
<evidence type="ECO:0000256" key="1">
    <source>
        <dbReference type="PROSITE-ProRule" id="PRU00023"/>
    </source>
</evidence>
<keyword evidence="1" id="KW-0040">ANK repeat</keyword>
<evidence type="ECO:0000313" key="3">
    <source>
        <dbReference type="Proteomes" id="UP000070544"/>
    </source>
</evidence>
<accession>A0A139A250</accession>
<dbReference type="Proteomes" id="UP000070544">
    <property type="component" value="Unassembled WGS sequence"/>
</dbReference>
<gene>
    <name evidence="2" type="ORF">M427DRAFT_462265</name>
</gene>